<protein>
    <recommendedName>
        <fullName evidence="3">Solute-binding protein family 3/N-terminal domain-containing protein</fullName>
    </recommendedName>
</protein>
<evidence type="ECO:0000256" key="2">
    <source>
        <dbReference type="SAM" id="SignalP"/>
    </source>
</evidence>
<dbReference type="Gene3D" id="3.40.190.10">
    <property type="entry name" value="Periplasmic binding protein-like II"/>
    <property type="match status" value="2"/>
</dbReference>
<dbReference type="Pfam" id="PF00497">
    <property type="entry name" value="SBP_bac_3"/>
    <property type="match status" value="1"/>
</dbReference>
<feature type="signal peptide" evidence="2">
    <location>
        <begin position="1"/>
        <end position="27"/>
    </location>
</feature>
<proteinExistence type="predicted"/>
<dbReference type="Proteomes" id="UP000274391">
    <property type="component" value="Unassembled WGS sequence"/>
</dbReference>
<evidence type="ECO:0000313" key="4">
    <source>
        <dbReference type="EMBL" id="RRJ87479.1"/>
    </source>
</evidence>
<dbReference type="OrthoDB" id="9814902at2"/>
<accession>A0A3P3W1A8</accession>
<dbReference type="AlphaFoldDB" id="A0A3P3W1A8"/>
<dbReference type="SUPFAM" id="SSF53850">
    <property type="entry name" value="Periplasmic binding protein-like II"/>
    <property type="match status" value="1"/>
</dbReference>
<comment type="caution">
    <text evidence="4">The sequence shown here is derived from an EMBL/GenBank/DDBJ whole genome shotgun (WGS) entry which is preliminary data.</text>
</comment>
<dbReference type="SMART" id="SM00062">
    <property type="entry name" value="PBPb"/>
    <property type="match status" value="1"/>
</dbReference>
<keyword evidence="1 2" id="KW-0732">Signal</keyword>
<name>A0A3P3W1A8_9MICO</name>
<dbReference type="EMBL" id="RQVS01000004">
    <property type="protein sequence ID" value="RRJ87479.1"/>
    <property type="molecule type" value="Genomic_DNA"/>
</dbReference>
<reference evidence="4 5" key="1">
    <citation type="submission" date="2018-11" db="EMBL/GenBank/DDBJ databases">
        <title>YIM 102482-1 draft genome.</title>
        <authorList>
            <person name="Li G."/>
            <person name="Jiang Y."/>
        </authorList>
    </citation>
    <scope>NUCLEOTIDE SEQUENCE [LARGE SCALE GENOMIC DNA]</scope>
    <source>
        <strain evidence="4 5">YIM 102482-1</strain>
    </source>
</reference>
<dbReference type="RefSeq" id="WP_124970336.1">
    <property type="nucleotide sequence ID" value="NZ_RQVS01000004.1"/>
</dbReference>
<dbReference type="InterPro" id="IPR001638">
    <property type="entry name" value="Solute-binding_3/MltF_N"/>
</dbReference>
<feature type="domain" description="Solute-binding protein family 3/N-terminal" evidence="3">
    <location>
        <begin position="42"/>
        <end position="281"/>
    </location>
</feature>
<evidence type="ECO:0000313" key="5">
    <source>
        <dbReference type="Proteomes" id="UP000274391"/>
    </source>
</evidence>
<gene>
    <name evidence="4" type="ORF">EG850_04035</name>
</gene>
<evidence type="ECO:0000256" key="1">
    <source>
        <dbReference type="ARBA" id="ARBA00022729"/>
    </source>
</evidence>
<dbReference type="PROSITE" id="PS51257">
    <property type="entry name" value="PROKAR_LIPOPROTEIN"/>
    <property type="match status" value="1"/>
</dbReference>
<feature type="chain" id="PRO_5018169059" description="Solute-binding protein family 3/N-terminal domain-containing protein" evidence="2">
    <location>
        <begin position="28"/>
        <end position="286"/>
    </location>
</feature>
<sequence>MARAPRFSLALGTAAALIVGLSACAPAADPAAESTDGAAVQTLVVATAGEPRPYTYIGDDGEFTGYDIEIVRTIDEMLPQYEVKFEATDFQGIFPGLDSGRYNIVANNLSVTEERKQKYDFSDPYITAQFGAVVKTDTGKTEFASLEELAGQTTYGQPGLNFTKVLESYNEQHPDKQVNIQYTELDLQSQFNNLIAGQVDFIFVERVAYQGYSKGDPSITFAALPGEYLVENFGTNLNSALAFSKQTPNVDQVVADFNAALAELKANGKLKELSEEFFGADMTPKE</sequence>
<evidence type="ECO:0000259" key="3">
    <source>
        <dbReference type="SMART" id="SM00062"/>
    </source>
</evidence>
<dbReference type="PANTHER" id="PTHR35936">
    <property type="entry name" value="MEMBRANE-BOUND LYTIC MUREIN TRANSGLYCOSYLASE F"/>
    <property type="match status" value="1"/>
</dbReference>
<dbReference type="PANTHER" id="PTHR35936:SF19">
    <property type="entry name" value="AMINO-ACID-BINDING PROTEIN YXEM-RELATED"/>
    <property type="match status" value="1"/>
</dbReference>
<organism evidence="4 5">
    <name type="scientific">Gulosibacter macacae</name>
    <dbReference type="NCBI Taxonomy" id="2488791"/>
    <lineage>
        <taxon>Bacteria</taxon>
        <taxon>Bacillati</taxon>
        <taxon>Actinomycetota</taxon>
        <taxon>Actinomycetes</taxon>
        <taxon>Micrococcales</taxon>
        <taxon>Microbacteriaceae</taxon>
        <taxon>Gulosibacter</taxon>
    </lineage>
</organism>
<keyword evidence="5" id="KW-1185">Reference proteome</keyword>